<dbReference type="PATRIC" id="fig|883163.3.peg.4114"/>
<evidence type="ECO:0008006" key="4">
    <source>
        <dbReference type="Google" id="ProtNLM"/>
    </source>
</evidence>
<gene>
    <name evidence="2" type="ORF">HMPREF9718_04079</name>
</gene>
<protein>
    <recommendedName>
        <fullName evidence="4">DUF4168 domain-containing protein</fullName>
    </recommendedName>
</protein>
<dbReference type="RefSeq" id="WP_004211911.1">
    <property type="nucleotide sequence ID" value="NZ_JH992904.1"/>
</dbReference>
<dbReference type="EMBL" id="AGZU01000015">
    <property type="protein sequence ID" value="EKU73610.1"/>
    <property type="molecule type" value="Genomic_DNA"/>
</dbReference>
<reference evidence="2 3" key="1">
    <citation type="submission" date="2012-09" db="EMBL/GenBank/DDBJ databases">
        <title>The Genome Sequence of Sphingobium yanoikuyae ATCC 51230.</title>
        <authorList>
            <consortium name="The Broad Institute Genome Sequencing Platform"/>
            <person name="Earl A."/>
            <person name="Ward D."/>
            <person name="Feldgarden M."/>
            <person name="Gevers D."/>
            <person name="Huys G."/>
            <person name="Walker B."/>
            <person name="Young S.K."/>
            <person name="Zeng Q."/>
            <person name="Gargeya S."/>
            <person name="Fitzgerald M."/>
            <person name="Haas B."/>
            <person name="Abouelleil A."/>
            <person name="Alvarado L."/>
            <person name="Arachchi H.M."/>
            <person name="Berlin A.M."/>
            <person name="Chapman S.B."/>
            <person name="Goldberg J."/>
            <person name="Griggs A."/>
            <person name="Gujja S."/>
            <person name="Hansen M."/>
            <person name="Howarth C."/>
            <person name="Imamovic A."/>
            <person name="Larimer J."/>
            <person name="McCowen C."/>
            <person name="Montmayeur A."/>
            <person name="Murphy C."/>
            <person name="Neiman D."/>
            <person name="Pearson M."/>
            <person name="Priest M."/>
            <person name="Roberts A."/>
            <person name="Saif S."/>
            <person name="Shea T."/>
            <person name="Sisk P."/>
            <person name="Sykes S."/>
            <person name="Wortman J."/>
            <person name="Nusbaum C."/>
            <person name="Birren B."/>
        </authorList>
    </citation>
    <scope>NUCLEOTIDE SEQUENCE [LARGE SCALE GENOMIC DNA]</scope>
    <source>
        <strain evidence="2 3">ATCC 51230</strain>
    </source>
</reference>
<keyword evidence="3" id="KW-1185">Reference proteome</keyword>
<comment type="caution">
    <text evidence="2">The sequence shown here is derived from an EMBL/GenBank/DDBJ whole genome shotgun (WGS) entry which is preliminary data.</text>
</comment>
<proteinExistence type="predicted"/>
<feature type="chain" id="PRO_5003928442" description="DUF4168 domain-containing protein" evidence="1">
    <location>
        <begin position="24"/>
        <end position="106"/>
    </location>
</feature>
<evidence type="ECO:0000313" key="3">
    <source>
        <dbReference type="Proteomes" id="UP000009887"/>
    </source>
</evidence>
<organism evidence="2 3">
    <name type="scientific">Sphingobium yanoikuyae ATCC 51230</name>
    <dbReference type="NCBI Taxonomy" id="883163"/>
    <lineage>
        <taxon>Bacteria</taxon>
        <taxon>Pseudomonadati</taxon>
        <taxon>Pseudomonadota</taxon>
        <taxon>Alphaproteobacteria</taxon>
        <taxon>Sphingomonadales</taxon>
        <taxon>Sphingomonadaceae</taxon>
        <taxon>Sphingobium</taxon>
    </lineage>
</organism>
<sequence>MKSIVIAMSMALAGTAPLSPAHAQPATSSSPASAYNVDTTDIGTLLDDAAAKAVVDKHLPGFSANAQIDMARGMTLKAVQQYAPDMVTDKALAAIQLDLAKLPTPK</sequence>
<dbReference type="Proteomes" id="UP000009887">
    <property type="component" value="Unassembled WGS sequence"/>
</dbReference>
<keyword evidence="1" id="KW-0732">Signal</keyword>
<feature type="signal peptide" evidence="1">
    <location>
        <begin position="1"/>
        <end position="23"/>
    </location>
</feature>
<accession>K9D7T0</accession>
<evidence type="ECO:0000256" key="1">
    <source>
        <dbReference type="SAM" id="SignalP"/>
    </source>
</evidence>
<name>K9D7T0_SPHYA</name>
<dbReference type="HOGENOM" id="CLU_2248412_0_0_5"/>
<dbReference type="AlphaFoldDB" id="K9D7T0"/>
<evidence type="ECO:0000313" key="2">
    <source>
        <dbReference type="EMBL" id="EKU73610.1"/>
    </source>
</evidence>